<evidence type="ECO:0000256" key="1">
    <source>
        <dbReference type="SAM" id="Phobius"/>
    </source>
</evidence>
<keyword evidence="3" id="KW-1185">Reference proteome</keyword>
<sequence length="172" mass="20079">MPAFDIQTQIETLIQNILLDMFSSPVVWGIIMTIVPGIILRCVFLPCMTLQGLRDAIDTVEKLLGGHVGNIQTIISSDECEHCMELLPRLYERKRFLRRIRQVMNNIYNQDRGAPWFTYLSLTRLCMISSSYKILCTSQRDIEHIIVMSDNYHNEWRLEADTIPLSRRDMEL</sequence>
<keyword evidence="1" id="KW-0472">Membrane</keyword>
<comment type="caution">
    <text evidence="2">The sequence shown here is derived from an EMBL/GenBank/DDBJ whole genome shotgun (WGS) entry which is preliminary data.</text>
</comment>
<protein>
    <submittedName>
        <fullName evidence="2">Uncharacterized protein</fullName>
    </submittedName>
</protein>
<proteinExistence type="predicted"/>
<dbReference type="AlphaFoldDB" id="A0A9P5TXI5"/>
<reference evidence="2" key="1">
    <citation type="submission" date="2020-11" db="EMBL/GenBank/DDBJ databases">
        <authorList>
            <consortium name="DOE Joint Genome Institute"/>
            <person name="Ahrendt S."/>
            <person name="Riley R."/>
            <person name="Andreopoulos W."/>
            <person name="Labutti K."/>
            <person name="Pangilinan J."/>
            <person name="Ruiz-Duenas F.J."/>
            <person name="Barrasa J.M."/>
            <person name="Sanchez-Garcia M."/>
            <person name="Camarero S."/>
            <person name="Miyauchi S."/>
            <person name="Serrano A."/>
            <person name="Linde D."/>
            <person name="Babiker R."/>
            <person name="Drula E."/>
            <person name="Ayuso-Fernandez I."/>
            <person name="Pacheco R."/>
            <person name="Padilla G."/>
            <person name="Ferreira P."/>
            <person name="Barriuso J."/>
            <person name="Kellner H."/>
            <person name="Castanera R."/>
            <person name="Alfaro M."/>
            <person name="Ramirez L."/>
            <person name="Pisabarro A.G."/>
            <person name="Kuo A."/>
            <person name="Tritt A."/>
            <person name="Lipzen A."/>
            <person name="He G."/>
            <person name="Yan M."/>
            <person name="Ng V."/>
            <person name="Cullen D."/>
            <person name="Martin F."/>
            <person name="Rosso M.-N."/>
            <person name="Henrissat B."/>
            <person name="Hibbett D."/>
            <person name="Martinez A.T."/>
            <person name="Grigoriev I.V."/>
        </authorList>
    </citation>
    <scope>NUCLEOTIDE SEQUENCE</scope>
    <source>
        <strain evidence="2">AH 40177</strain>
    </source>
</reference>
<dbReference type="Proteomes" id="UP000772434">
    <property type="component" value="Unassembled WGS sequence"/>
</dbReference>
<keyword evidence="1" id="KW-1133">Transmembrane helix</keyword>
<evidence type="ECO:0000313" key="3">
    <source>
        <dbReference type="Proteomes" id="UP000772434"/>
    </source>
</evidence>
<gene>
    <name evidence="2" type="ORF">BDP27DRAFT_1347156</name>
</gene>
<feature type="transmembrane region" description="Helical" evidence="1">
    <location>
        <begin position="26"/>
        <end position="44"/>
    </location>
</feature>
<dbReference type="EMBL" id="JADNRY010000544">
    <property type="protein sequence ID" value="KAF9042529.1"/>
    <property type="molecule type" value="Genomic_DNA"/>
</dbReference>
<evidence type="ECO:0000313" key="2">
    <source>
        <dbReference type="EMBL" id="KAF9042529.1"/>
    </source>
</evidence>
<keyword evidence="1" id="KW-0812">Transmembrane</keyword>
<accession>A0A9P5TXI5</accession>
<organism evidence="2 3">
    <name type="scientific">Rhodocollybia butyracea</name>
    <dbReference type="NCBI Taxonomy" id="206335"/>
    <lineage>
        <taxon>Eukaryota</taxon>
        <taxon>Fungi</taxon>
        <taxon>Dikarya</taxon>
        <taxon>Basidiomycota</taxon>
        <taxon>Agaricomycotina</taxon>
        <taxon>Agaricomycetes</taxon>
        <taxon>Agaricomycetidae</taxon>
        <taxon>Agaricales</taxon>
        <taxon>Marasmiineae</taxon>
        <taxon>Omphalotaceae</taxon>
        <taxon>Rhodocollybia</taxon>
    </lineage>
</organism>
<dbReference type="OrthoDB" id="3062492at2759"/>
<name>A0A9P5TXI5_9AGAR</name>